<proteinExistence type="inferred from homology"/>
<keyword evidence="4" id="KW-1185">Reference proteome</keyword>
<evidence type="ECO:0000313" key="4">
    <source>
        <dbReference type="Proteomes" id="UP000483018"/>
    </source>
</evidence>
<dbReference type="Gene3D" id="2.30.110.10">
    <property type="entry name" value="Electron Transport, Fmn-binding Protein, Chain A"/>
    <property type="match status" value="1"/>
</dbReference>
<evidence type="ECO:0000256" key="1">
    <source>
        <dbReference type="ARBA" id="ARBA00038054"/>
    </source>
</evidence>
<evidence type="ECO:0000313" key="3">
    <source>
        <dbReference type="EMBL" id="KAE9634037.1"/>
    </source>
</evidence>
<feature type="domain" description="Flavin reductase like" evidence="2">
    <location>
        <begin position="19"/>
        <end position="168"/>
    </location>
</feature>
<dbReference type="PANTHER" id="PTHR43567">
    <property type="entry name" value="FLAVOREDOXIN-RELATED-RELATED"/>
    <property type="match status" value="1"/>
</dbReference>
<dbReference type="EMBL" id="WSLF01000006">
    <property type="protein sequence ID" value="KAE9634037.1"/>
    <property type="molecule type" value="Genomic_DNA"/>
</dbReference>
<protein>
    <submittedName>
        <fullName evidence="3">Flavin reductase family protein</fullName>
    </submittedName>
</protein>
<dbReference type="GO" id="GO:0016646">
    <property type="term" value="F:oxidoreductase activity, acting on the CH-NH group of donors, NAD or NADP as acceptor"/>
    <property type="evidence" value="ECO:0007669"/>
    <property type="project" value="UniProtKB-ARBA"/>
</dbReference>
<dbReference type="Pfam" id="PF01613">
    <property type="entry name" value="Flavin_Reduct"/>
    <property type="match status" value="1"/>
</dbReference>
<name>A0A7C8LEF7_9FIRM</name>
<evidence type="ECO:0000259" key="2">
    <source>
        <dbReference type="Pfam" id="PF01613"/>
    </source>
</evidence>
<dbReference type="InterPro" id="IPR012349">
    <property type="entry name" value="Split_barrel_FMN-bd"/>
</dbReference>
<dbReference type="InterPro" id="IPR052174">
    <property type="entry name" value="Flavoredoxin"/>
</dbReference>
<dbReference type="InterPro" id="IPR002563">
    <property type="entry name" value="Flavin_Rdtase-like_dom"/>
</dbReference>
<dbReference type="Proteomes" id="UP000483018">
    <property type="component" value="Unassembled WGS sequence"/>
</dbReference>
<dbReference type="OrthoDB" id="9791490at2"/>
<dbReference type="SUPFAM" id="SSF50475">
    <property type="entry name" value="FMN-binding split barrel"/>
    <property type="match status" value="1"/>
</dbReference>
<reference evidence="3 4" key="1">
    <citation type="submission" date="2019-12" db="EMBL/GenBank/DDBJ databases">
        <title>Defluviitalea raffinosedens, isolated from a biogas fermenter, genome sequencing and characterization.</title>
        <authorList>
            <person name="Rettenmaier R."/>
            <person name="Schneider M."/>
            <person name="Neuhaus K."/>
            <person name="Liebl W."/>
            <person name="Zverlov V."/>
        </authorList>
    </citation>
    <scope>NUCLEOTIDE SEQUENCE [LARGE SCALE GENOMIC DNA]</scope>
    <source>
        <strain evidence="3 4">249c-K6</strain>
    </source>
</reference>
<dbReference type="PANTHER" id="PTHR43567:SF5">
    <property type="entry name" value="HYPOTHETICAL CYTOSOLIC PROTEIN"/>
    <property type="match status" value="1"/>
</dbReference>
<dbReference type="AlphaFoldDB" id="A0A7C8LEF7"/>
<gene>
    <name evidence="3" type="ORF">GND95_07905</name>
</gene>
<dbReference type="RefSeq" id="WP_158740319.1">
    <property type="nucleotide sequence ID" value="NZ_WSLF01000006.1"/>
</dbReference>
<accession>A0A7C8LEF7</accession>
<dbReference type="GO" id="GO:0010181">
    <property type="term" value="F:FMN binding"/>
    <property type="evidence" value="ECO:0007669"/>
    <property type="project" value="InterPro"/>
</dbReference>
<comment type="caution">
    <text evidence="3">The sequence shown here is derived from an EMBL/GenBank/DDBJ whole genome shotgun (WGS) entry which is preliminary data.</text>
</comment>
<comment type="similarity">
    <text evidence="1">Belongs to the flavoredoxin family.</text>
</comment>
<sequence>MFKDIHYNEYTKEFLEQLPKGVFLTVKDGEKINTMTIGWGNIGVIWSKPIITVAVRYSRYTYDLINHSDEFTISIPLNGQLKKELGYCGTKSGRDVDKFKECGLSAVKGREVDTPVIGECDLFYECKVVYKQAMEPATLDQIIDEKCYSNHDYHVLYYGEIVSSYIKEK</sequence>
<organism evidence="3 4">
    <name type="scientific">Defluviitalea raffinosedens</name>
    <dbReference type="NCBI Taxonomy" id="1450156"/>
    <lineage>
        <taxon>Bacteria</taxon>
        <taxon>Bacillati</taxon>
        <taxon>Bacillota</taxon>
        <taxon>Clostridia</taxon>
        <taxon>Lachnospirales</taxon>
        <taxon>Defluviitaleaceae</taxon>
        <taxon>Defluviitalea</taxon>
    </lineage>
</organism>